<proteinExistence type="predicted"/>
<sequence length="225" mass="24375">MSLPGGGDVRPHGRGRAVRVPGGDRIDHAVVLPRADPVVGRGEVQAEEVQVRAEPDHGLVEHPVAGELREKVVEAGVLRGEGGDPRVPLGVGLRVREVGLRAEAVHIRRRGHRGGPAGRRRLQDEPHLDQLLELLAGEQRGGRVSGQGALADQPVGLQSGERLADGRGRDLELAGEGVDVDPGTGRDGVIHDQRLHRVVHVLGERQSPRRPHRRHDPVSYTMRER</sequence>
<name>A0A6F8Y703_9ACTN</name>
<dbReference type="KEGG" id="pfla:Pflav_082850"/>
<keyword evidence="3" id="KW-1185">Reference proteome</keyword>
<reference evidence="2 3" key="1">
    <citation type="submission" date="2020-03" db="EMBL/GenBank/DDBJ databases">
        <title>Whole genome shotgun sequence of Phytohabitans flavus NBRC 107702.</title>
        <authorList>
            <person name="Komaki H."/>
            <person name="Tamura T."/>
        </authorList>
    </citation>
    <scope>NUCLEOTIDE SEQUENCE [LARGE SCALE GENOMIC DNA]</scope>
    <source>
        <strain evidence="2 3">NBRC 107702</strain>
    </source>
</reference>
<accession>A0A6F8Y703</accession>
<evidence type="ECO:0000256" key="1">
    <source>
        <dbReference type="SAM" id="MobiDB-lite"/>
    </source>
</evidence>
<dbReference type="AlphaFoldDB" id="A0A6F8Y703"/>
<gene>
    <name evidence="2" type="ORF">Pflav_082850</name>
</gene>
<dbReference type="Proteomes" id="UP000502508">
    <property type="component" value="Chromosome"/>
</dbReference>
<evidence type="ECO:0000313" key="3">
    <source>
        <dbReference type="Proteomes" id="UP000502508"/>
    </source>
</evidence>
<evidence type="ECO:0000313" key="2">
    <source>
        <dbReference type="EMBL" id="BCB81875.1"/>
    </source>
</evidence>
<feature type="region of interest" description="Disordered" evidence="1">
    <location>
        <begin position="204"/>
        <end position="225"/>
    </location>
</feature>
<reference evidence="2 3" key="2">
    <citation type="submission" date="2020-03" db="EMBL/GenBank/DDBJ databases">
        <authorList>
            <person name="Ichikawa N."/>
            <person name="Kimura A."/>
            <person name="Kitahashi Y."/>
            <person name="Uohara A."/>
        </authorList>
    </citation>
    <scope>NUCLEOTIDE SEQUENCE [LARGE SCALE GENOMIC DNA]</scope>
    <source>
        <strain evidence="2 3">NBRC 107702</strain>
    </source>
</reference>
<protein>
    <submittedName>
        <fullName evidence="2">Uncharacterized protein</fullName>
    </submittedName>
</protein>
<organism evidence="2 3">
    <name type="scientific">Phytohabitans flavus</name>
    <dbReference type="NCBI Taxonomy" id="1076124"/>
    <lineage>
        <taxon>Bacteria</taxon>
        <taxon>Bacillati</taxon>
        <taxon>Actinomycetota</taxon>
        <taxon>Actinomycetes</taxon>
        <taxon>Micromonosporales</taxon>
        <taxon>Micromonosporaceae</taxon>
    </lineage>
</organism>
<feature type="region of interest" description="Disordered" evidence="1">
    <location>
        <begin position="1"/>
        <end position="21"/>
    </location>
</feature>
<dbReference type="EMBL" id="AP022870">
    <property type="protein sequence ID" value="BCB81875.1"/>
    <property type="molecule type" value="Genomic_DNA"/>
</dbReference>